<dbReference type="HAMAP" id="MF_01820">
    <property type="entry name" value="GTPase_RsgA"/>
    <property type="match status" value="1"/>
</dbReference>
<evidence type="ECO:0000313" key="15">
    <source>
        <dbReference type="Proteomes" id="UP001055658"/>
    </source>
</evidence>
<comment type="subcellular location">
    <subcellularLocation>
        <location evidence="10">Cytoplasm</location>
    </subcellularLocation>
</comment>
<evidence type="ECO:0000256" key="8">
    <source>
        <dbReference type="ARBA" id="ARBA00022884"/>
    </source>
</evidence>
<evidence type="ECO:0000259" key="13">
    <source>
        <dbReference type="PROSITE" id="PS51721"/>
    </source>
</evidence>
<evidence type="ECO:0000256" key="7">
    <source>
        <dbReference type="ARBA" id="ARBA00022833"/>
    </source>
</evidence>
<evidence type="ECO:0000256" key="9">
    <source>
        <dbReference type="ARBA" id="ARBA00023134"/>
    </source>
</evidence>
<feature type="binding site" evidence="10">
    <location>
        <position position="304"/>
    </location>
    <ligand>
        <name>Zn(2+)</name>
        <dbReference type="ChEBI" id="CHEBI:29105"/>
    </ligand>
</feature>
<feature type="binding site" evidence="10">
    <location>
        <begin position="216"/>
        <end position="224"/>
    </location>
    <ligand>
        <name>GTP</name>
        <dbReference type="ChEBI" id="CHEBI:37565"/>
    </ligand>
</feature>
<dbReference type="InterPro" id="IPR004881">
    <property type="entry name" value="Ribosome_biogen_GTPase_RsgA"/>
</dbReference>
<dbReference type="Pfam" id="PF03193">
    <property type="entry name" value="RsgA_GTPase"/>
    <property type="match status" value="1"/>
</dbReference>
<evidence type="ECO:0000256" key="11">
    <source>
        <dbReference type="SAM" id="MobiDB-lite"/>
    </source>
</evidence>
<dbReference type="Gene3D" id="3.40.50.300">
    <property type="entry name" value="P-loop containing nucleotide triphosphate hydrolases"/>
    <property type="match status" value="1"/>
</dbReference>
<dbReference type="PANTHER" id="PTHR32120">
    <property type="entry name" value="SMALL RIBOSOMAL SUBUNIT BIOGENESIS GTPASE RSGA"/>
    <property type="match status" value="1"/>
</dbReference>
<feature type="domain" description="EngC GTPase" evidence="12">
    <location>
        <begin position="126"/>
        <end position="272"/>
    </location>
</feature>
<dbReference type="CDD" id="cd01854">
    <property type="entry name" value="YjeQ_EngC"/>
    <property type="match status" value="1"/>
</dbReference>
<feature type="binding site" evidence="10">
    <location>
        <begin position="165"/>
        <end position="168"/>
    </location>
    <ligand>
        <name>GTP</name>
        <dbReference type="ChEBI" id="CHEBI:37565"/>
    </ligand>
</feature>
<keyword evidence="4 10" id="KW-0699">rRNA-binding</keyword>
<evidence type="ECO:0000259" key="12">
    <source>
        <dbReference type="PROSITE" id="PS50936"/>
    </source>
</evidence>
<accession>A0ABY4V9L4</accession>
<proteinExistence type="inferred from homology"/>
<dbReference type="EC" id="3.6.1.-" evidence="10"/>
<keyword evidence="15" id="KW-1185">Reference proteome</keyword>
<dbReference type="SUPFAM" id="SSF52540">
    <property type="entry name" value="P-loop containing nucleoside triphosphate hydrolases"/>
    <property type="match status" value="1"/>
</dbReference>
<gene>
    <name evidence="10 14" type="primary">rsgA</name>
    <name evidence="14" type="ORF">MJO52_18030</name>
</gene>
<keyword evidence="9 10" id="KW-0342">GTP-binding</keyword>
<evidence type="ECO:0000256" key="2">
    <source>
        <dbReference type="ARBA" id="ARBA00022517"/>
    </source>
</evidence>
<dbReference type="InterPro" id="IPR027417">
    <property type="entry name" value="P-loop_NTPase"/>
</dbReference>
<evidence type="ECO:0000256" key="3">
    <source>
        <dbReference type="ARBA" id="ARBA00022723"/>
    </source>
</evidence>
<keyword evidence="8 10" id="KW-0694">RNA-binding</keyword>
<dbReference type="Gene3D" id="1.10.40.50">
    <property type="entry name" value="Probable gtpase engc, domain 3"/>
    <property type="match status" value="1"/>
</dbReference>
<feature type="binding site" evidence="10">
    <location>
        <position position="310"/>
    </location>
    <ligand>
        <name>Zn(2+)</name>
        <dbReference type="ChEBI" id="CHEBI:29105"/>
    </ligand>
</feature>
<feature type="domain" description="CP-type G" evidence="13">
    <location>
        <begin position="118"/>
        <end position="274"/>
    </location>
</feature>
<keyword evidence="5 10" id="KW-0547">Nucleotide-binding</keyword>
<reference evidence="14" key="1">
    <citation type="submission" date="2022-02" db="EMBL/GenBank/DDBJ databases">
        <title>Coral-associated bacteria.</title>
        <authorList>
            <person name="Tang K."/>
            <person name="Wang X."/>
        </authorList>
    </citation>
    <scope>NUCLEOTIDE SEQUENCE</scope>
    <source>
        <strain evidence="14">SCSIO 43006</strain>
    </source>
</reference>
<keyword evidence="1 10" id="KW-0963">Cytoplasm</keyword>
<dbReference type="PANTHER" id="PTHR32120:SF10">
    <property type="entry name" value="SMALL RIBOSOMAL SUBUNIT BIOGENESIS GTPASE RSGA"/>
    <property type="match status" value="1"/>
</dbReference>
<keyword evidence="3 10" id="KW-0479">Metal-binding</keyword>
<dbReference type="RefSeq" id="WP_252083344.1">
    <property type="nucleotide sequence ID" value="NZ_CP092418.1"/>
</dbReference>
<organism evidence="14 15">
    <name type="scientific">Microbulbifer variabilis</name>
    <dbReference type="NCBI Taxonomy" id="266805"/>
    <lineage>
        <taxon>Bacteria</taxon>
        <taxon>Pseudomonadati</taxon>
        <taxon>Pseudomonadota</taxon>
        <taxon>Gammaproteobacteria</taxon>
        <taxon>Cellvibrionales</taxon>
        <taxon>Microbulbiferaceae</taxon>
        <taxon>Microbulbifer</taxon>
    </lineage>
</organism>
<dbReference type="NCBIfam" id="TIGR00157">
    <property type="entry name" value="ribosome small subunit-dependent GTPase A"/>
    <property type="match status" value="1"/>
</dbReference>
<dbReference type="PROSITE" id="PS50936">
    <property type="entry name" value="ENGC_GTPASE"/>
    <property type="match status" value="1"/>
</dbReference>
<comment type="subunit">
    <text evidence="10">Monomer. Associates with 30S ribosomal subunit, binds 16S rRNA.</text>
</comment>
<dbReference type="PROSITE" id="PS51721">
    <property type="entry name" value="G_CP"/>
    <property type="match status" value="1"/>
</dbReference>
<name>A0ABY4V9L4_9GAMM</name>
<evidence type="ECO:0000256" key="10">
    <source>
        <dbReference type="HAMAP-Rule" id="MF_01820"/>
    </source>
</evidence>
<comment type="cofactor">
    <cofactor evidence="10">
        <name>Zn(2+)</name>
        <dbReference type="ChEBI" id="CHEBI:29105"/>
    </cofactor>
    <text evidence="10">Binds 1 zinc ion per subunit.</text>
</comment>
<dbReference type="InterPro" id="IPR010914">
    <property type="entry name" value="RsgA_GTPase_dom"/>
</dbReference>
<keyword evidence="2 10" id="KW-0690">Ribosome biogenesis</keyword>
<dbReference type="InterPro" id="IPR030378">
    <property type="entry name" value="G_CP_dom"/>
</dbReference>
<feature type="compositionally biased region" description="Basic residues" evidence="11">
    <location>
        <begin position="364"/>
        <end position="373"/>
    </location>
</feature>
<evidence type="ECO:0000256" key="1">
    <source>
        <dbReference type="ARBA" id="ARBA00022490"/>
    </source>
</evidence>
<feature type="binding site" evidence="10">
    <location>
        <position position="302"/>
    </location>
    <ligand>
        <name>Zn(2+)</name>
        <dbReference type="ChEBI" id="CHEBI:29105"/>
    </ligand>
</feature>
<feature type="region of interest" description="Disordered" evidence="11">
    <location>
        <begin position="340"/>
        <end position="373"/>
    </location>
</feature>
<feature type="binding site" evidence="10">
    <location>
        <position position="297"/>
    </location>
    <ligand>
        <name>Zn(2+)</name>
        <dbReference type="ChEBI" id="CHEBI:29105"/>
    </ligand>
</feature>
<evidence type="ECO:0000313" key="14">
    <source>
        <dbReference type="EMBL" id="USD20939.1"/>
    </source>
</evidence>
<dbReference type="EMBL" id="CP092418">
    <property type="protein sequence ID" value="USD20939.1"/>
    <property type="molecule type" value="Genomic_DNA"/>
</dbReference>
<evidence type="ECO:0000256" key="6">
    <source>
        <dbReference type="ARBA" id="ARBA00022801"/>
    </source>
</evidence>
<keyword evidence="7 10" id="KW-0862">Zinc</keyword>
<dbReference type="Proteomes" id="UP001055658">
    <property type="component" value="Chromosome"/>
</dbReference>
<evidence type="ECO:0000256" key="5">
    <source>
        <dbReference type="ARBA" id="ARBA00022741"/>
    </source>
</evidence>
<sequence>MSKSHFTRRSVNRFGTKSPSIKIEREASPLQKLGWKSFFQQQLTLEELEQCLPLRVMAVHRSRLELAGEKGAVSLPLTGSLVANLPTVGDWLLLEKSSGYFMRLLSRSSQFERMAPGGHQVQMIAANVDSVFIVSSLNDDFNLSRIERYLALARESGCRPHLILTKADLCEDTAPFLQALRPFGELPVAMVNSLDQESVAQLRQWCLSGETIALLGSSGVGKSTLLNTLSGESLAETGTIREADSKGRHTTRKRSLHSLSWGALLLDSPGMRELGLVHVEDGVAETFSDIEALARECRFSDCQHQSEPGCAVQEAITGGSLDDRRLRNWQKLQQELSRNGQTLAQKRAGERALSQMYRSVQNQARKRKYHGED</sequence>
<comment type="function">
    <text evidence="10">One of several proteins that assist in the late maturation steps of the functional core of the 30S ribosomal subunit. Helps release RbfA from mature subunits. May play a role in the assembly of ribosomal proteins into the subunit. Circularly permuted GTPase that catalyzes slow GTP hydrolysis, GTPase activity is stimulated by the 30S ribosomal subunit.</text>
</comment>
<keyword evidence="6 10" id="KW-0378">Hydrolase</keyword>
<protein>
    <recommendedName>
        <fullName evidence="10">Small ribosomal subunit biogenesis GTPase RsgA</fullName>
        <ecNumber evidence="10">3.6.1.-</ecNumber>
    </recommendedName>
</protein>
<evidence type="ECO:0000256" key="4">
    <source>
        <dbReference type="ARBA" id="ARBA00022730"/>
    </source>
</evidence>
<comment type="similarity">
    <text evidence="10">Belongs to the TRAFAC class YlqF/YawG GTPase family. RsgA subfamily.</text>
</comment>